<evidence type="ECO:0000313" key="5">
    <source>
        <dbReference type="EMBL" id="KAK0390979.1"/>
    </source>
</evidence>
<dbReference type="Gene3D" id="3.40.50.300">
    <property type="entry name" value="P-loop containing nucleotide triphosphate hydrolases"/>
    <property type="match status" value="2"/>
</dbReference>
<dbReference type="EMBL" id="JAPDFR010000001">
    <property type="protein sequence ID" value="KAK0390979.1"/>
    <property type="molecule type" value="Genomic_DNA"/>
</dbReference>
<dbReference type="GO" id="GO:0005524">
    <property type="term" value="F:ATP binding"/>
    <property type="evidence" value="ECO:0007669"/>
    <property type="project" value="UniProtKB-KW"/>
</dbReference>
<sequence>MTSMSQESVATILCTSQQTRFPTDAGFNYREFDIPGIFITVTSPKAADGGKKVAGKGKGKAKSDGLEILSNANLRLKEGRRYALVGRNGCGKSTLLKAIAEKLIPGIRDDQRIAILQQTEALDGVKPTGEALTQSTLQHVIDRATAKDVIEQEIRVLSEGVNATDPHTSIRALRGLKYERMQRQLFRLDKDARLRSGARGFDARKRLKAYEQEVAEFEAYVKEPPEEISPETLQAEIQEAADMLEELQLQVEPSRLAEIESSARKIMTGLGFTEDFMAKSVTSLSGGWQMRSDLAIALLQETDILILDEPTNFLDLLGIMWLQKYLETMEDRSDKAPTLILVSHDRDFTSCCTDLLLLKDKGLTYFHGDIATYESSQAERRLYLTRMKEAKDKQKAQIEKSIAASMKAGKANDDQNRMRQAKSRQKKLDDRWGMEVSAKGTRFKLNRDVAGYHLSKRQEIEVPQGERPVVLSLPEPPDLRFPGSLISLEKVAFKYSSKSSLVLEDVNLNIGMGDRVGILGLNGSGKSTLIKVLVGQSRPTSGTVSTHPRLKLGYYSQHAVDELRRLGESEPDLTALALLSRDVDGALEEGELRGCLGELGLPGRIASDVPVAKLSGGQLVRCELARLLWRRPHCLVLDEVTTHLDYETVTALREALSDWEGAVVLVSHDRWFMRGAVEGQVDEDEEGSAGGDDEEEVARRRVVYRLKGGKMMLLKDGVDEFERVMEKRVRKMLDQ</sequence>
<dbReference type="PANTHER" id="PTHR19211">
    <property type="entry name" value="ATP-BINDING TRANSPORT PROTEIN-RELATED"/>
    <property type="match status" value="1"/>
</dbReference>
<dbReference type="Proteomes" id="UP001175261">
    <property type="component" value="Unassembled WGS sequence"/>
</dbReference>
<keyword evidence="3" id="KW-0067">ATP-binding</keyword>
<evidence type="ECO:0000313" key="6">
    <source>
        <dbReference type="Proteomes" id="UP001175261"/>
    </source>
</evidence>
<accession>A0AA39LBJ4</accession>
<proteinExistence type="predicted"/>
<dbReference type="InterPro" id="IPR003593">
    <property type="entry name" value="AAA+_ATPase"/>
</dbReference>
<dbReference type="Pfam" id="PF00005">
    <property type="entry name" value="ABC_tran"/>
    <property type="match status" value="2"/>
</dbReference>
<dbReference type="SMART" id="SM00382">
    <property type="entry name" value="AAA"/>
    <property type="match status" value="2"/>
</dbReference>
<keyword evidence="1" id="KW-0677">Repeat</keyword>
<feature type="domain" description="ABC transporter" evidence="4">
    <location>
        <begin position="486"/>
        <end position="733"/>
    </location>
</feature>
<feature type="domain" description="ABC transporter" evidence="4">
    <location>
        <begin position="53"/>
        <end position="386"/>
    </location>
</feature>
<dbReference type="InterPro" id="IPR003439">
    <property type="entry name" value="ABC_transporter-like_ATP-bd"/>
</dbReference>
<dbReference type="SUPFAM" id="SSF52540">
    <property type="entry name" value="P-loop containing nucleoside triphosphate hydrolases"/>
    <property type="match status" value="2"/>
</dbReference>
<dbReference type="GO" id="GO:0016887">
    <property type="term" value="F:ATP hydrolysis activity"/>
    <property type="evidence" value="ECO:0007669"/>
    <property type="project" value="InterPro"/>
</dbReference>
<evidence type="ECO:0000256" key="3">
    <source>
        <dbReference type="ARBA" id="ARBA00022840"/>
    </source>
</evidence>
<reference evidence="5" key="1">
    <citation type="submission" date="2022-10" db="EMBL/GenBank/DDBJ databases">
        <title>Determination and structural analysis of whole genome sequence of Sarocladium strictum F4-1.</title>
        <authorList>
            <person name="Hu L."/>
            <person name="Jiang Y."/>
        </authorList>
    </citation>
    <scope>NUCLEOTIDE SEQUENCE</scope>
    <source>
        <strain evidence="5">F4-1</strain>
    </source>
</reference>
<name>A0AA39LBJ4_SARSR</name>
<dbReference type="PANTHER" id="PTHR19211:SF135">
    <property type="entry name" value="ATPASE, PUTATIVE (AFU_ORTHOLOGUE AFUA_1G16440)-RELATED"/>
    <property type="match status" value="1"/>
</dbReference>
<dbReference type="AlphaFoldDB" id="A0AA39LBJ4"/>
<dbReference type="PROSITE" id="PS50893">
    <property type="entry name" value="ABC_TRANSPORTER_2"/>
    <property type="match status" value="2"/>
</dbReference>
<dbReference type="InterPro" id="IPR050611">
    <property type="entry name" value="ABCF"/>
</dbReference>
<protein>
    <recommendedName>
        <fullName evidence="4">ABC transporter domain-containing protein</fullName>
    </recommendedName>
</protein>
<evidence type="ECO:0000259" key="4">
    <source>
        <dbReference type="PROSITE" id="PS50893"/>
    </source>
</evidence>
<comment type="caution">
    <text evidence="5">The sequence shown here is derived from an EMBL/GenBank/DDBJ whole genome shotgun (WGS) entry which is preliminary data.</text>
</comment>
<dbReference type="CDD" id="cd03221">
    <property type="entry name" value="ABCF_EF-3"/>
    <property type="match status" value="1"/>
</dbReference>
<organism evidence="5 6">
    <name type="scientific">Sarocladium strictum</name>
    <name type="common">Black bundle disease fungus</name>
    <name type="synonym">Acremonium strictum</name>
    <dbReference type="NCBI Taxonomy" id="5046"/>
    <lineage>
        <taxon>Eukaryota</taxon>
        <taxon>Fungi</taxon>
        <taxon>Dikarya</taxon>
        <taxon>Ascomycota</taxon>
        <taxon>Pezizomycotina</taxon>
        <taxon>Sordariomycetes</taxon>
        <taxon>Hypocreomycetidae</taxon>
        <taxon>Hypocreales</taxon>
        <taxon>Sarocladiaceae</taxon>
        <taxon>Sarocladium</taxon>
    </lineage>
</organism>
<dbReference type="FunFam" id="3.40.50.300:FF:003119">
    <property type="entry name" value="ABC ATPase, putative (AFU_orthologue AFUA_1G16440)"/>
    <property type="match status" value="1"/>
</dbReference>
<evidence type="ECO:0000256" key="1">
    <source>
        <dbReference type="ARBA" id="ARBA00022737"/>
    </source>
</evidence>
<gene>
    <name evidence="5" type="ORF">NLU13_0481</name>
</gene>
<keyword evidence="2" id="KW-0547">Nucleotide-binding</keyword>
<dbReference type="InterPro" id="IPR027417">
    <property type="entry name" value="P-loop_NTPase"/>
</dbReference>
<keyword evidence="6" id="KW-1185">Reference proteome</keyword>
<evidence type="ECO:0000256" key="2">
    <source>
        <dbReference type="ARBA" id="ARBA00022741"/>
    </source>
</evidence>